<organism evidence="2 3">
    <name type="scientific">Cuscuta europaea</name>
    <name type="common">European dodder</name>
    <dbReference type="NCBI Taxonomy" id="41803"/>
    <lineage>
        <taxon>Eukaryota</taxon>
        <taxon>Viridiplantae</taxon>
        <taxon>Streptophyta</taxon>
        <taxon>Embryophyta</taxon>
        <taxon>Tracheophyta</taxon>
        <taxon>Spermatophyta</taxon>
        <taxon>Magnoliopsida</taxon>
        <taxon>eudicotyledons</taxon>
        <taxon>Gunneridae</taxon>
        <taxon>Pentapetalae</taxon>
        <taxon>asterids</taxon>
        <taxon>lamiids</taxon>
        <taxon>Solanales</taxon>
        <taxon>Convolvulaceae</taxon>
        <taxon>Cuscuteae</taxon>
        <taxon>Cuscuta</taxon>
        <taxon>Cuscuta subgen. Cuscuta</taxon>
    </lineage>
</organism>
<feature type="region of interest" description="Disordered" evidence="1">
    <location>
        <begin position="1"/>
        <end position="29"/>
    </location>
</feature>
<comment type="caution">
    <text evidence="2">The sequence shown here is derived from an EMBL/GenBank/DDBJ whole genome shotgun (WGS) entry which is preliminary data.</text>
</comment>
<reference evidence="2" key="1">
    <citation type="submission" date="2022-07" db="EMBL/GenBank/DDBJ databases">
        <authorList>
            <person name="Macas J."/>
            <person name="Novak P."/>
            <person name="Neumann P."/>
        </authorList>
    </citation>
    <scope>NUCLEOTIDE SEQUENCE</scope>
</reference>
<proteinExistence type="predicted"/>
<dbReference type="AlphaFoldDB" id="A0A9P0ZSL0"/>
<dbReference type="EMBL" id="CAMAPE010000054">
    <property type="protein sequence ID" value="CAH9110787.1"/>
    <property type="molecule type" value="Genomic_DNA"/>
</dbReference>
<accession>A0A9P0ZSL0</accession>
<evidence type="ECO:0000256" key="1">
    <source>
        <dbReference type="SAM" id="MobiDB-lite"/>
    </source>
</evidence>
<protein>
    <submittedName>
        <fullName evidence="2">Uncharacterized protein</fullName>
    </submittedName>
</protein>
<keyword evidence="3" id="KW-1185">Reference proteome</keyword>
<evidence type="ECO:0000313" key="3">
    <source>
        <dbReference type="Proteomes" id="UP001152484"/>
    </source>
</evidence>
<sequence length="104" mass="11578">MSICRNLPSKEPLSARPNPHGRNAPNPQLPRVGCSFGFPVCTVLRVRVFALTVCSVSDAAKLCRHTHPDRYAMNFAANSLKVLYVKRTLAMNKTIRSTCYVQCI</sequence>
<dbReference type="OrthoDB" id="1750933at2759"/>
<name>A0A9P0ZSL0_CUSEU</name>
<evidence type="ECO:0000313" key="2">
    <source>
        <dbReference type="EMBL" id="CAH9110787.1"/>
    </source>
</evidence>
<gene>
    <name evidence="2" type="ORF">CEURO_LOCUS18963</name>
</gene>
<dbReference type="Proteomes" id="UP001152484">
    <property type="component" value="Unassembled WGS sequence"/>
</dbReference>